<keyword evidence="2" id="KW-0732">Signal</keyword>
<dbReference type="OrthoDB" id="9799347at2"/>
<evidence type="ECO:0000313" key="5">
    <source>
        <dbReference type="Proteomes" id="UP000188219"/>
    </source>
</evidence>
<dbReference type="AlphaFoldDB" id="A0A1Q2M8Q9"/>
<accession>A0A1Q2M8Q9</accession>
<dbReference type="GO" id="GO:0015036">
    <property type="term" value="F:disulfide oxidoreductase activity"/>
    <property type="evidence" value="ECO:0007669"/>
    <property type="project" value="UniProtKB-ARBA"/>
</dbReference>
<dbReference type="InterPro" id="IPR017937">
    <property type="entry name" value="Thioredoxin_CS"/>
</dbReference>
<sequence length="161" mass="17891">MRKLIAALCTSAALLAAAPVFAKIPASDFTLASLKDGNLKLSEQRGEVIMLNFWASWCGPCREEMPLLNDLHARYAPVGFQVWGVNVDANPEDAQAMLNKIPVDFPVLFDSKSDVSKLFGVQAMPSSVFIDRDGNVRYVHKGYRTGDEAEYKKIIKELIRE</sequence>
<reference evidence="4" key="1">
    <citation type="submission" date="2017-02" db="EMBL/GenBank/DDBJ databases">
        <title>Genome of Microbulbifer agarilyticus GP101.</title>
        <authorList>
            <person name="Jung J."/>
            <person name="Bae S.S."/>
            <person name="Baek K."/>
        </authorList>
    </citation>
    <scope>NUCLEOTIDE SEQUENCE [LARGE SCALE GENOMIC DNA]</scope>
    <source>
        <strain evidence="4">GP101</strain>
    </source>
</reference>
<dbReference type="PROSITE" id="PS00194">
    <property type="entry name" value="THIOREDOXIN_1"/>
    <property type="match status" value="1"/>
</dbReference>
<dbReference type="eggNOG" id="COG0526">
    <property type="taxonomic scope" value="Bacteria"/>
</dbReference>
<keyword evidence="1" id="KW-0676">Redox-active center</keyword>
<dbReference type="SUPFAM" id="SSF52833">
    <property type="entry name" value="Thioredoxin-like"/>
    <property type="match status" value="1"/>
</dbReference>
<dbReference type="InterPro" id="IPR013766">
    <property type="entry name" value="Thioredoxin_domain"/>
</dbReference>
<proteinExistence type="predicted"/>
<evidence type="ECO:0000313" key="4">
    <source>
        <dbReference type="EMBL" id="AQQ69066.1"/>
    </source>
</evidence>
<dbReference type="PANTHER" id="PTHR42852">
    <property type="entry name" value="THIOL:DISULFIDE INTERCHANGE PROTEIN DSBE"/>
    <property type="match status" value="1"/>
</dbReference>
<feature type="signal peptide" evidence="2">
    <location>
        <begin position="1"/>
        <end position="22"/>
    </location>
</feature>
<dbReference type="Proteomes" id="UP000188219">
    <property type="component" value="Chromosome"/>
</dbReference>
<gene>
    <name evidence="4" type="ORF">Mag101_16590</name>
</gene>
<dbReference type="RefSeq" id="WP_077407526.1">
    <property type="nucleotide sequence ID" value="NZ_CP019650.1"/>
</dbReference>
<dbReference type="KEGG" id="maga:Mag101_16590"/>
<dbReference type="PROSITE" id="PS51352">
    <property type="entry name" value="THIOREDOXIN_2"/>
    <property type="match status" value="1"/>
</dbReference>
<organism evidence="4 5">
    <name type="scientific">Microbulbifer agarilyticus</name>
    <dbReference type="NCBI Taxonomy" id="260552"/>
    <lineage>
        <taxon>Bacteria</taxon>
        <taxon>Pseudomonadati</taxon>
        <taxon>Pseudomonadota</taxon>
        <taxon>Gammaproteobacteria</taxon>
        <taxon>Cellvibrionales</taxon>
        <taxon>Microbulbiferaceae</taxon>
        <taxon>Microbulbifer</taxon>
    </lineage>
</organism>
<dbReference type="STRING" id="260552.Mag101_16590"/>
<feature type="domain" description="Thioredoxin" evidence="3">
    <location>
        <begin position="20"/>
        <end position="160"/>
    </location>
</feature>
<dbReference type="InterPro" id="IPR000866">
    <property type="entry name" value="AhpC/TSA"/>
</dbReference>
<dbReference type="Pfam" id="PF00578">
    <property type="entry name" value="AhpC-TSA"/>
    <property type="match status" value="1"/>
</dbReference>
<keyword evidence="5" id="KW-1185">Reference proteome</keyword>
<evidence type="ECO:0000256" key="2">
    <source>
        <dbReference type="SAM" id="SignalP"/>
    </source>
</evidence>
<dbReference type="EMBL" id="CP019650">
    <property type="protein sequence ID" value="AQQ69066.1"/>
    <property type="molecule type" value="Genomic_DNA"/>
</dbReference>
<protein>
    <submittedName>
        <fullName evidence="4">Redoxin</fullName>
    </submittedName>
</protein>
<dbReference type="CDD" id="cd02966">
    <property type="entry name" value="TlpA_like_family"/>
    <property type="match status" value="1"/>
</dbReference>
<evidence type="ECO:0000259" key="3">
    <source>
        <dbReference type="PROSITE" id="PS51352"/>
    </source>
</evidence>
<dbReference type="InterPro" id="IPR036249">
    <property type="entry name" value="Thioredoxin-like_sf"/>
</dbReference>
<dbReference type="InterPro" id="IPR050553">
    <property type="entry name" value="Thioredoxin_ResA/DsbE_sf"/>
</dbReference>
<feature type="chain" id="PRO_5012388261" evidence="2">
    <location>
        <begin position="23"/>
        <end position="161"/>
    </location>
</feature>
<name>A0A1Q2M8Q9_9GAMM</name>
<dbReference type="Gene3D" id="3.40.30.10">
    <property type="entry name" value="Glutaredoxin"/>
    <property type="match status" value="1"/>
</dbReference>
<evidence type="ECO:0000256" key="1">
    <source>
        <dbReference type="ARBA" id="ARBA00023284"/>
    </source>
</evidence>
<dbReference type="PANTHER" id="PTHR42852:SF17">
    <property type="entry name" value="THIOREDOXIN-LIKE PROTEIN HI_1115"/>
    <property type="match status" value="1"/>
</dbReference>
<dbReference type="GO" id="GO:0016209">
    <property type="term" value="F:antioxidant activity"/>
    <property type="evidence" value="ECO:0007669"/>
    <property type="project" value="InterPro"/>
</dbReference>